<dbReference type="InterPro" id="IPR051463">
    <property type="entry name" value="Peptidase_U62_metallo"/>
</dbReference>
<feature type="domain" description="Metalloprotease TldD/E central" evidence="7">
    <location>
        <begin position="128"/>
        <end position="236"/>
    </location>
</feature>
<gene>
    <name evidence="8" type="primary">tldD</name>
    <name evidence="8" type="ORF">FPZ22_01720</name>
</gene>
<feature type="domain" description="Metalloprotease TldD/E C-terminal" evidence="6">
    <location>
        <begin position="244"/>
        <end position="477"/>
    </location>
</feature>
<dbReference type="EMBL" id="CP042218">
    <property type="protein sequence ID" value="QDW65770.1"/>
    <property type="molecule type" value="Genomic_DNA"/>
</dbReference>
<feature type="domain" description="Metalloprotease TldD/E N-terminal" evidence="5">
    <location>
        <begin position="39"/>
        <end position="102"/>
    </location>
</feature>
<reference evidence="8 9" key="1">
    <citation type="submission" date="2019-07" db="EMBL/GenBank/DDBJ databases">
        <title>Full genome sequence of Luteimonas sp. Gr-4.</title>
        <authorList>
            <person name="Im W.-T."/>
        </authorList>
    </citation>
    <scope>NUCLEOTIDE SEQUENCE [LARGE SCALE GENOMIC DNA]</scope>
    <source>
        <strain evidence="8 9">Gr-4</strain>
    </source>
</reference>
<evidence type="ECO:0000259" key="5">
    <source>
        <dbReference type="Pfam" id="PF01523"/>
    </source>
</evidence>
<keyword evidence="9" id="KW-1185">Reference proteome</keyword>
<dbReference type="Proteomes" id="UP000316584">
    <property type="component" value="Chromosome"/>
</dbReference>
<dbReference type="GO" id="GO:0005829">
    <property type="term" value="C:cytosol"/>
    <property type="evidence" value="ECO:0007669"/>
    <property type="project" value="TreeGrafter"/>
</dbReference>
<dbReference type="PANTHER" id="PTHR30624">
    <property type="entry name" value="UNCHARACTERIZED PROTEIN TLDD AND PMBA"/>
    <property type="match status" value="1"/>
</dbReference>
<evidence type="ECO:0000259" key="6">
    <source>
        <dbReference type="Pfam" id="PF19289"/>
    </source>
</evidence>
<dbReference type="InterPro" id="IPR035068">
    <property type="entry name" value="TldD/PmbA_N"/>
</dbReference>
<keyword evidence="3" id="KW-0378">Hydrolase</keyword>
<keyword evidence="2 8" id="KW-0645">Protease</keyword>
<dbReference type="Pfam" id="PF19290">
    <property type="entry name" value="PmbA_TldD_2nd"/>
    <property type="match status" value="1"/>
</dbReference>
<evidence type="ECO:0000256" key="1">
    <source>
        <dbReference type="ARBA" id="ARBA00005836"/>
    </source>
</evidence>
<evidence type="ECO:0000313" key="9">
    <source>
        <dbReference type="Proteomes" id="UP000316584"/>
    </source>
</evidence>
<dbReference type="Pfam" id="PF19289">
    <property type="entry name" value="PmbA_TldD_3rd"/>
    <property type="match status" value="1"/>
</dbReference>
<accession>A0A518N1H1</accession>
<dbReference type="PIRSF" id="PIRSF004919">
    <property type="entry name" value="TldD"/>
    <property type="match status" value="1"/>
</dbReference>
<dbReference type="InterPro" id="IPR002510">
    <property type="entry name" value="Metalloprtase-TldD/E_N"/>
</dbReference>
<dbReference type="NCBIfam" id="NF008006">
    <property type="entry name" value="PRK10735.1"/>
    <property type="match status" value="1"/>
</dbReference>
<dbReference type="Pfam" id="PF01523">
    <property type="entry name" value="PmbA_TldD_1st"/>
    <property type="match status" value="1"/>
</dbReference>
<dbReference type="RefSeq" id="WP_144889690.1">
    <property type="nucleotide sequence ID" value="NZ_CP042218.1"/>
</dbReference>
<evidence type="ECO:0000256" key="3">
    <source>
        <dbReference type="ARBA" id="ARBA00022801"/>
    </source>
</evidence>
<evidence type="ECO:0000256" key="2">
    <source>
        <dbReference type="ARBA" id="ARBA00022670"/>
    </source>
</evidence>
<proteinExistence type="inferred from homology"/>
<dbReference type="SUPFAM" id="SSF111283">
    <property type="entry name" value="Putative modulator of DNA gyrase, PmbA/TldD"/>
    <property type="match status" value="1"/>
</dbReference>
<dbReference type="GO" id="GO:0006508">
    <property type="term" value="P:proteolysis"/>
    <property type="evidence" value="ECO:0007669"/>
    <property type="project" value="UniProtKB-KW"/>
</dbReference>
<dbReference type="InterPro" id="IPR025502">
    <property type="entry name" value="TldD"/>
</dbReference>
<dbReference type="GO" id="GO:0008237">
    <property type="term" value="F:metallopeptidase activity"/>
    <property type="evidence" value="ECO:0007669"/>
    <property type="project" value="UniProtKB-KW"/>
</dbReference>
<dbReference type="InterPro" id="IPR045570">
    <property type="entry name" value="Metalloprtase-TldD/E_cen_dom"/>
</dbReference>
<evidence type="ECO:0000256" key="4">
    <source>
        <dbReference type="ARBA" id="ARBA00023049"/>
    </source>
</evidence>
<keyword evidence="4 8" id="KW-0482">Metalloprotease</keyword>
<dbReference type="AlphaFoldDB" id="A0A518N1H1"/>
<name>A0A518N1H1_9GAMM</name>
<dbReference type="KEGG" id="lug:FPZ22_01720"/>
<organism evidence="8 9">
    <name type="scientific">Luteimonas granuli</name>
    <dbReference type="NCBI Taxonomy" id="1176533"/>
    <lineage>
        <taxon>Bacteria</taxon>
        <taxon>Pseudomonadati</taxon>
        <taxon>Pseudomonadota</taxon>
        <taxon>Gammaproteobacteria</taxon>
        <taxon>Lysobacterales</taxon>
        <taxon>Lysobacteraceae</taxon>
        <taxon>Luteimonas</taxon>
    </lineage>
</organism>
<dbReference type="PANTHER" id="PTHR30624:SF4">
    <property type="entry name" value="METALLOPROTEASE TLDD"/>
    <property type="match status" value="1"/>
</dbReference>
<sequence>MTQALAIAESRLLLPAGLDSAGLERAFGTLLGPGVDFGDIYFQHARRESWTVEDGIVRDGAHSIEQGVGVRAISGEKTGFAYADDINVESLLSAAGSARAIARSGTEHRVQALVPAGARALYPAEDPVDGMADDAKVEALRRVDRLLRAADPRVKQVTVNLSGGVDTIFVARSDGVVAGDVRPLVRLNIQVIVEQGGRRESGHAGYGGRYLYSELLGDGRPERFAREALRQALVNLEAVDAPAGVMPVVLGSGWPGVLLHEAVGHGLEGDFNRKGTSTYAGRMGQRVAAPGVTIVDDGTLGGRRGSLNVDDEGTPTQCTTLIEDGVLTGYMQDTLNARLMGVAPTGNGRRESFAHLVMPRMTNTYMLAGKDDPADMIRSVKKGLYAVNFGGGQVDITSGKYVFSATEAYLIEDGRVTAPVKGATLIGSGPETMQKVRMVGHDMALDEGVGTCGKDGQSVPVGVGQPSLLIEAITVGGTRA</sequence>
<dbReference type="OrthoDB" id="9803213at2"/>
<comment type="similarity">
    <text evidence="1">Belongs to the peptidase U62 family.</text>
</comment>
<evidence type="ECO:0000313" key="8">
    <source>
        <dbReference type="EMBL" id="QDW65770.1"/>
    </source>
</evidence>
<dbReference type="InterPro" id="IPR036059">
    <property type="entry name" value="TldD/PmbA_sf"/>
</dbReference>
<dbReference type="InterPro" id="IPR045569">
    <property type="entry name" value="Metalloprtase-TldD/E_C"/>
</dbReference>
<protein>
    <submittedName>
        <fullName evidence="8">Metalloprotease TldD</fullName>
    </submittedName>
</protein>
<evidence type="ECO:0000259" key="7">
    <source>
        <dbReference type="Pfam" id="PF19290"/>
    </source>
</evidence>
<dbReference type="Gene3D" id="3.30.2290.10">
    <property type="entry name" value="PmbA/TldD superfamily"/>
    <property type="match status" value="1"/>
</dbReference>